<organism evidence="1 2">
    <name type="scientific">Prosthecodimorpha hirschii</name>
    <dbReference type="NCBI Taxonomy" id="665126"/>
    <lineage>
        <taxon>Bacteria</taxon>
        <taxon>Pseudomonadati</taxon>
        <taxon>Pseudomonadota</taxon>
        <taxon>Alphaproteobacteria</taxon>
        <taxon>Hyphomicrobiales</taxon>
        <taxon>Ancalomicrobiaceae</taxon>
        <taxon>Prosthecodimorpha</taxon>
    </lineage>
</organism>
<evidence type="ECO:0000313" key="2">
    <source>
        <dbReference type="Proteomes" id="UP000048984"/>
    </source>
</evidence>
<comment type="caution">
    <text evidence="1">The sequence shown here is derived from an EMBL/GenBank/DDBJ whole genome shotgun (WGS) entry which is preliminary data.</text>
</comment>
<dbReference type="Proteomes" id="UP000048984">
    <property type="component" value="Unassembled WGS sequence"/>
</dbReference>
<gene>
    <name evidence="1" type="ORF">ABB55_03290</name>
</gene>
<dbReference type="RefSeq" id="WP_054357532.1">
    <property type="nucleotide sequence ID" value="NZ_LJYW01000001.1"/>
</dbReference>
<accession>A0A0P6VZX0</accession>
<sequence>MQLSSEEIIRQARQAERSARAALVQSKADDIEDGLIPVGEVEETLAAIRAIAAEELDALQARLLEAVGDGADRVALVREQVALILADLSLALDGIVAASIEDTKEGATF</sequence>
<name>A0A0P6VZX0_9HYPH</name>
<reference evidence="1 2" key="1">
    <citation type="submission" date="2015-09" db="EMBL/GenBank/DDBJ databases">
        <authorList>
            <person name="Jackson K.R."/>
            <person name="Lunt B.L."/>
            <person name="Fisher J.N.B."/>
            <person name="Gardner A.V."/>
            <person name="Bailey M.E."/>
            <person name="Deus L.M."/>
            <person name="Earl A.S."/>
            <person name="Gibby P.D."/>
            <person name="Hartmann K.A."/>
            <person name="Liu J.E."/>
            <person name="Manci A.M."/>
            <person name="Nielsen D.A."/>
            <person name="Solomon M.B."/>
            <person name="Breakwell D.P."/>
            <person name="Burnett S.H."/>
            <person name="Grose J.H."/>
        </authorList>
    </citation>
    <scope>NUCLEOTIDE SEQUENCE [LARGE SCALE GENOMIC DNA]</scope>
    <source>
        <strain evidence="1 2">16</strain>
    </source>
</reference>
<evidence type="ECO:0000313" key="1">
    <source>
        <dbReference type="EMBL" id="KPL51370.1"/>
    </source>
</evidence>
<protein>
    <submittedName>
        <fullName evidence="1">Uncharacterized protein</fullName>
    </submittedName>
</protein>
<keyword evidence="2" id="KW-1185">Reference proteome</keyword>
<dbReference type="AlphaFoldDB" id="A0A0P6VZX0"/>
<dbReference type="EMBL" id="LJYW01000001">
    <property type="protein sequence ID" value="KPL51370.1"/>
    <property type="molecule type" value="Genomic_DNA"/>
</dbReference>
<reference evidence="1 2" key="2">
    <citation type="submission" date="2015-10" db="EMBL/GenBank/DDBJ databases">
        <title>Draft Genome Sequence of Prosthecomicrobium hirschii ATCC 27832.</title>
        <authorList>
            <person name="Daniel J."/>
            <person name="Givan S.A."/>
            <person name="Brun Y.V."/>
            <person name="Brown P.J."/>
        </authorList>
    </citation>
    <scope>NUCLEOTIDE SEQUENCE [LARGE SCALE GENOMIC DNA]</scope>
    <source>
        <strain evidence="1 2">16</strain>
    </source>
</reference>
<proteinExistence type="predicted"/>